<dbReference type="RefSeq" id="WP_358645941.1">
    <property type="nucleotide sequence ID" value="NZ_JBFACG010000044.1"/>
</dbReference>
<protein>
    <submittedName>
        <fullName evidence="2">Uncharacterized protein</fullName>
    </submittedName>
</protein>
<sequence length="99" mass="10827">MSEITQTTPAGRRCWSVRWPEYTPADVTPPELRPSAPARHVPDGAEAAPTPTDVRDWDHGHRLIGRFGRQGQAALVDERRFAAALTRVVDQPAGNTAST</sequence>
<evidence type="ECO:0000313" key="3">
    <source>
        <dbReference type="Proteomes" id="UP001620295"/>
    </source>
</evidence>
<comment type="caution">
    <text evidence="2">The sequence shown here is derived from an EMBL/GenBank/DDBJ whole genome shotgun (WGS) entry which is preliminary data.</text>
</comment>
<organism evidence="2 3">
    <name type="scientific">Streptomyces milbemycinicus</name>
    <dbReference type="NCBI Taxonomy" id="476552"/>
    <lineage>
        <taxon>Bacteria</taxon>
        <taxon>Bacillati</taxon>
        <taxon>Actinomycetota</taxon>
        <taxon>Actinomycetes</taxon>
        <taxon>Kitasatosporales</taxon>
        <taxon>Streptomycetaceae</taxon>
        <taxon>Streptomyces</taxon>
    </lineage>
</organism>
<name>A0ABW8M3C6_9ACTN</name>
<gene>
    <name evidence="2" type="ORF">ACI2L5_48605</name>
</gene>
<keyword evidence="3" id="KW-1185">Reference proteome</keyword>
<dbReference type="EMBL" id="JBJDQH010000030">
    <property type="protein sequence ID" value="MFK4272688.1"/>
    <property type="molecule type" value="Genomic_DNA"/>
</dbReference>
<accession>A0ABW8M3C6</accession>
<feature type="region of interest" description="Disordered" evidence="1">
    <location>
        <begin position="25"/>
        <end position="56"/>
    </location>
</feature>
<evidence type="ECO:0000313" key="2">
    <source>
        <dbReference type="EMBL" id="MFK4272688.1"/>
    </source>
</evidence>
<reference evidence="2 3" key="1">
    <citation type="submission" date="2024-11" db="EMBL/GenBank/DDBJ databases">
        <title>The Natural Products Discovery Center: Release of the First 8490 Sequenced Strains for Exploring Actinobacteria Biosynthetic Diversity.</title>
        <authorList>
            <person name="Kalkreuter E."/>
            <person name="Kautsar S.A."/>
            <person name="Yang D."/>
            <person name="Bader C.D."/>
            <person name="Teijaro C.N."/>
            <person name="Fluegel L."/>
            <person name="Davis C.M."/>
            <person name="Simpson J.R."/>
            <person name="Lauterbach L."/>
            <person name="Steele A.D."/>
            <person name="Gui C."/>
            <person name="Meng S."/>
            <person name="Li G."/>
            <person name="Viehrig K."/>
            <person name="Ye F."/>
            <person name="Su P."/>
            <person name="Kiefer A.F."/>
            <person name="Nichols A."/>
            <person name="Cepeda A.J."/>
            <person name="Yan W."/>
            <person name="Fan B."/>
            <person name="Jiang Y."/>
            <person name="Adhikari A."/>
            <person name="Zheng C.-J."/>
            <person name="Schuster L."/>
            <person name="Cowan T.M."/>
            <person name="Smanski M.J."/>
            <person name="Chevrette M.G."/>
            <person name="De Carvalho L.P.S."/>
            <person name="Shen B."/>
        </authorList>
    </citation>
    <scope>NUCLEOTIDE SEQUENCE [LARGE SCALE GENOMIC DNA]</scope>
    <source>
        <strain evidence="2 3">NPDC020863</strain>
    </source>
</reference>
<evidence type="ECO:0000256" key="1">
    <source>
        <dbReference type="SAM" id="MobiDB-lite"/>
    </source>
</evidence>
<dbReference type="Proteomes" id="UP001620295">
    <property type="component" value="Unassembled WGS sequence"/>
</dbReference>
<proteinExistence type="predicted"/>